<dbReference type="Proteomes" id="UP000714618">
    <property type="component" value="Unassembled WGS sequence"/>
</dbReference>
<proteinExistence type="predicted"/>
<reference evidence="2" key="1">
    <citation type="submission" date="2020-06" db="EMBL/GenBank/DDBJ databases">
        <authorList>
            <person name="Onetto C."/>
        </authorList>
    </citation>
    <scope>NUCLEOTIDE SEQUENCE</scope>
</reference>
<feature type="compositionally biased region" description="Basic and acidic residues" evidence="1">
    <location>
        <begin position="40"/>
        <end position="53"/>
    </location>
</feature>
<dbReference type="EMBL" id="CAIJEO010000010">
    <property type="protein sequence ID" value="CAD0099685.1"/>
    <property type="molecule type" value="Genomic_DNA"/>
</dbReference>
<dbReference type="AlphaFoldDB" id="A0A9N8KB26"/>
<organism evidence="2 3">
    <name type="scientific">Aureobasidium mustum</name>
    <dbReference type="NCBI Taxonomy" id="2773714"/>
    <lineage>
        <taxon>Eukaryota</taxon>
        <taxon>Fungi</taxon>
        <taxon>Dikarya</taxon>
        <taxon>Ascomycota</taxon>
        <taxon>Pezizomycotina</taxon>
        <taxon>Dothideomycetes</taxon>
        <taxon>Dothideomycetidae</taxon>
        <taxon>Dothideales</taxon>
        <taxon>Saccotheciaceae</taxon>
        <taxon>Aureobasidium</taxon>
    </lineage>
</organism>
<feature type="region of interest" description="Disordered" evidence="1">
    <location>
        <begin position="30"/>
        <end position="53"/>
    </location>
</feature>
<gene>
    <name evidence="2" type="ORF">AWRI4233_LOCUS8510</name>
</gene>
<comment type="caution">
    <text evidence="2">The sequence shown here is derived from an EMBL/GenBank/DDBJ whole genome shotgun (WGS) entry which is preliminary data.</text>
</comment>
<protein>
    <submittedName>
        <fullName evidence="2">Uncharacterized protein</fullName>
    </submittedName>
</protein>
<keyword evidence="3" id="KW-1185">Reference proteome</keyword>
<dbReference type="OrthoDB" id="3876341at2759"/>
<evidence type="ECO:0000313" key="2">
    <source>
        <dbReference type="EMBL" id="CAD0099685.1"/>
    </source>
</evidence>
<name>A0A9N8KB26_9PEZI</name>
<evidence type="ECO:0000313" key="3">
    <source>
        <dbReference type="Proteomes" id="UP000714618"/>
    </source>
</evidence>
<sequence length="317" mass="36848">MDIQLFENFALPPEVRMDIEVYENFSLAPDDEGKLSTSSAKRDREISSQEERPAKKIRYSDSEIIEGVRATVQHYGLDKTQEENLTTRAKENEVVPTIEEVVWVVKEAQLRDGGQELNWPMFYYMEFYPWYLRSLDDDHRVYVGTFKNWKAECDLWIGFGPESQLHYDGPVPGDNKHVFDLRVEFHRYIRWHTSFEHLFQLSKMRSNSIKDTAGAKKAHQQQSAYIKAAMTVLARFPGLVLERDPQHDELRYQLYGPSWNAFPFWNREARSEETPLDGLFKMLCSKKEGTIKSFEGDQKDGVAAKSVEVAGDDAEEE</sequence>
<accession>A0A9N8KB26</accession>
<evidence type="ECO:0000256" key="1">
    <source>
        <dbReference type="SAM" id="MobiDB-lite"/>
    </source>
</evidence>